<sequence>MADLLAATTAVLLLTTTTPALASSATNHPNLTTTSTSTPTAYEMVERYGFPRGILPEGVDSYALRPDGSFEVLLSAVSVSGDGNSGDCEFRVGDGGAYLLRYGRRVAGNAREGSIRELEGVSVKVVFAWLGIGRVDAAGGELRFFVGPFSASFPATNFAECPRCRCGFDCSNSGDAAIAASS</sequence>
<evidence type="ECO:0000256" key="1">
    <source>
        <dbReference type="SAM" id="SignalP"/>
    </source>
</evidence>
<evidence type="ECO:0000313" key="2">
    <source>
        <dbReference type="EnsemblPlants" id="LPERR11G07010.1"/>
    </source>
</evidence>
<dbReference type="Gramene" id="LPERR11G07010.1">
    <property type="protein sequence ID" value="LPERR11G07010.1"/>
    <property type="gene ID" value="LPERR11G07010"/>
</dbReference>
<keyword evidence="3" id="KW-1185">Reference proteome</keyword>
<evidence type="ECO:0000313" key="3">
    <source>
        <dbReference type="Proteomes" id="UP000032180"/>
    </source>
</evidence>
<dbReference type="Proteomes" id="UP000032180">
    <property type="component" value="Chromosome 11"/>
</dbReference>
<dbReference type="eggNOG" id="ENOG502S26J">
    <property type="taxonomic scope" value="Eukaryota"/>
</dbReference>
<feature type="chain" id="PRO_5002350201" evidence="1">
    <location>
        <begin position="23"/>
        <end position="182"/>
    </location>
</feature>
<dbReference type="PANTHER" id="PTHR31676:SF155">
    <property type="entry name" value="EXPRESSED PROTEIN"/>
    <property type="match status" value="1"/>
</dbReference>
<accession>A0A0D9XQP5</accession>
<dbReference type="Gene3D" id="2.30.240.10">
    <property type="entry name" value="At5g01610-like"/>
    <property type="match status" value="1"/>
</dbReference>
<feature type="signal peptide" evidence="1">
    <location>
        <begin position="1"/>
        <end position="22"/>
    </location>
</feature>
<reference evidence="2" key="3">
    <citation type="submission" date="2015-04" db="UniProtKB">
        <authorList>
            <consortium name="EnsemblPlants"/>
        </authorList>
    </citation>
    <scope>IDENTIFICATION</scope>
</reference>
<dbReference type="HOGENOM" id="CLU_089542_5_1_1"/>
<organism evidence="2 3">
    <name type="scientific">Leersia perrieri</name>
    <dbReference type="NCBI Taxonomy" id="77586"/>
    <lineage>
        <taxon>Eukaryota</taxon>
        <taxon>Viridiplantae</taxon>
        <taxon>Streptophyta</taxon>
        <taxon>Embryophyta</taxon>
        <taxon>Tracheophyta</taxon>
        <taxon>Spermatophyta</taxon>
        <taxon>Magnoliopsida</taxon>
        <taxon>Liliopsida</taxon>
        <taxon>Poales</taxon>
        <taxon>Poaceae</taxon>
        <taxon>BOP clade</taxon>
        <taxon>Oryzoideae</taxon>
        <taxon>Oryzeae</taxon>
        <taxon>Oryzinae</taxon>
        <taxon>Leersia</taxon>
    </lineage>
</organism>
<dbReference type="SUPFAM" id="SSF141562">
    <property type="entry name" value="At5g01610-like"/>
    <property type="match status" value="1"/>
</dbReference>
<dbReference type="AlphaFoldDB" id="A0A0D9XQP5"/>
<reference evidence="2 3" key="1">
    <citation type="submission" date="2012-08" db="EMBL/GenBank/DDBJ databases">
        <title>Oryza genome evolution.</title>
        <authorList>
            <person name="Wing R.A."/>
        </authorList>
    </citation>
    <scope>NUCLEOTIDE SEQUENCE</scope>
</reference>
<proteinExistence type="predicted"/>
<dbReference type="InterPro" id="IPR007493">
    <property type="entry name" value="DUF538"/>
</dbReference>
<keyword evidence="1" id="KW-0732">Signal</keyword>
<dbReference type="EnsemblPlants" id="LPERR11G07010.1">
    <property type="protein sequence ID" value="LPERR11G07010.1"/>
    <property type="gene ID" value="LPERR11G07010"/>
</dbReference>
<name>A0A0D9XQP5_9ORYZ</name>
<dbReference type="PANTHER" id="PTHR31676">
    <property type="entry name" value="T31J12.3 PROTEIN-RELATED"/>
    <property type="match status" value="1"/>
</dbReference>
<protein>
    <submittedName>
        <fullName evidence="2">Uncharacterized protein</fullName>
    </submittedName>
</protein>
<dbReference type="Pfam" id="PF04398">
    <property type="entry name" value="DUF538"/>
    <property type="match status" value="1"/>
</dbReference>
<reference evidence="3" key="2">
    <citation type="submission" date="2013-12" db="EMBL/GenBank/DDBJ databases">
        <authorList>
            <person name="Yu Y."/>
            <person name="Lee S."/>
            <person name="de Baynast K."/>
            <person name="Wissotski M."/>
            <person name="Liu L."/>
            <person name="Talag J."/>
            <person name="Goicoechea J."/>
            <person name="Angelova A."/>
            <person name="Jetty R."/>
            <person name="Kudrna D."/>
            <person name="Golser W."/>
            <person name="Rivera L."/>
            <person name="Zhang J."/>
            <person name="Wing R."/>
        </authorList>
    </citation>
    <scope>NUCLEOTIDE SEQUENCE</scope>
</reference>
<dbReference type="InterPro" id="IPR036758">
    <property type="entry name" value="At5g01610-like"/>
</dbReference>
<dbReference type="STRING" id="77586.A0A0D9XQP5"/>